<dbReference type="STRING" id="1965070.A0A3S3PAC9"/>
<evidence type="ECO:0000313" key="8">
    <source>
        <dbReference type="EMBL" id="RWS08544.1"/>
    </source>
</evidence>
<accession>A0A3S3PAC9</accession>
<dbReference type="GO" id="GO:0001405">
    <property type="term" value="C:PAM complex, Tim23 associated import motor"/>
    <property type="evidence" value="ECO:0007669"/>
    <property type="project" value="TreeGrafter"/>
</dbReference>
<evidence type="ECO:0000256" key="3">
    <source>
        <dbReference type="ARBA" id="ARBA00023186"/>
    </source>
</evidence>
<evidence type="ECO:0000313" key="9">
    <source>
        <dbReference type="Proteomes" id="UP000285301"/>
    </source>
</evidence>
<dbReference type="Gene3D" id="2.30.22.10">
    <property type="entry name" value="Head domain of nucleotide exchange factor GrpE"/>
    <property type="match status" value="1"/>
</dbReference>
<keyword evidence="6" id="KW-0175">Coiled coil</keyword>
<dbReference type="AlphaFoldDB" id="A0A3S3PAC9"/>
<comment type="similarity">
    <text evidence="2 5">Belongs to the GrpE family.</text>
</comment>
<comment type="function">
    <text evidence="4">Essential component of the PAM complex, a complex required for the translocation of transit peptide-containing proteins from the inner membrane into the mitochondrial matrix in an ATP-dependent manner.</text>
</comment>
<dbReference type="GO" id="GO:0000774">
    <property type="term" value="F:adenyl-nucleotide exchange factor activity"/>
    <property type="evidence" value="ECO:0007669"/>
    <property type="project" value="InterPro"/>
</dbReference>
<dbReference type="OrthoDB" id="201635at2759"/>
<evidence type="ECO:0000256" key="6">
    <source>
        <dbReference type="SAM" id="Coils"/>
    </source>
</evidence>
<feature type="region of interest" description="Disordered" evidence="7">
    <location>
        <begin position="34"/>
        <end position="63"/>
    </location>
</feature>
<evidence type="ECO:0000256" key="1">
    <source>
        <dbReference type="ARBA" id="ARBA00004305"/>
    </source>
</evidence>
<comment type="caution">
    <text evidence="8">The sequence shown here is derived from an EMBL/GenBank/DDBJ whole genome shotgun (WGS) entry which is preliminary data.</text>
</comment>
<dbReference type="FunFam" id="2.30.22.10:FF:000002">
    <property type="entry name" value="GrpE protein homolog"/>
    <property type="match status" value="1"/>
</dbReference>
<dbReference type="InterPro" id="IPR013805">
    <property type="entry name" value="GrpE_CC"/>
</dbReference>
<dbReference type="HAMAP" id="MF_01151">
    <property type="entry name" value="GrpE"/>
    <property type="match status" value="1"/>
</dbReference>
<keyword evidence="9" id="KW-1185">Reference proteome</keyword>
<evidence type="ECO:0000256" key="5">
    <source>
        <dbReference type="RuleBase" id="RU004478"/>
    </source>
</evidence>
<dbReference type="SUPFAM" id="SSF58014">
    <property type="entry name" value="Coiled-coil domain of nucleotide exchange factor GrpE"/>
    <property type="match status" value="1"/>
</dbReference>
<sequence>MNSFCVSRAIIRPFLLRFSANKWQRPFSRSRFSFTSSSAPNDENAKANAANEQQNQQQQSEQQTDVNLNEALNALKEENKSLLEKVEELNDSFKRALADGENSRVRLRREIDEAKIYGIQNFSKDLLDVADVLEKAITTVPQDAINSNQHLKTLVEGVNLTEKQLQNVFRRHGLIKINPIGCKFDPNEHHAMFEVDVESKEPGTVAEVIKIGYKLHDRTIRPALVGVVKRKQ</sequence>
<dbReference type="PANTHER" id="PTHR21237:SF23">
    <property type="entry name" value="GRPE PROTEIN HOMOLOG, MITOCHONDRIAL"/>
    <property type="match status" value="1"/>
</dbReference>
<dbReference type="InterPro" id="IPR009012">
    <property type="entry name" value="GrpE_head"/>
</dbReference>
<dbReference type="PANTHER" id="PTHR21237">
    <property type="entry name" value="GRPE PROTEIN"/>
    <property type="match status" value="1"/>
</dbReference>
<reference evidence="8 9" key="1">
    <citation type="journal article" date="2018" name="Gigascience">
        <title>Genomes of trombidid mites reveal novel predicted allergens and laterally-transferred genes associated with secondary metabolism.</title>
        <authorList>
            <person name="Dong X."/>
            <person name="Chaisiri K."/>
            <person name="Xia D."/>
            <person name="Armstrong S.D."/>
            <person name="Fang Y."/>
            <person name="Donnelly M.J."/>
            <person name="Kadowaki T."/>
            <person name="McGarry J.W."/>
            <person name="Darby A.C."/>
            <person name="Makepeace B.L."/>
        </authorList>
    </citation>
    <scope>NUCLEOTIDE SEQUENCE [LARGE SCALE GENOMIC DNA]</scope>
    <source>
        <strain evidence="8">UoL-WK</strain>
    </source>
</reference>
<dbReference type="PRINTS" id="PR00773">
    <property type="entry name" value="GRPEPROTEIN"/>
</dbReference>
<dbReference type="GO" id="GO:0042803">
    <property type="term" value="F:protein homodimerization activity"/>
    <property type="evidence" value="ECO:0007669"/>
    <property type="project" value="InterPro"/>
</dbReference>
<feature type="compositionally biased region" description="Low complexity" evidence="7">
    <location>
        <begin position="46"/>
        <end position="63"/>
    </location>
</feature>
<organism evidence="8 9">
    <name type="scientific">Dinothrombium tinctorium</name>
    <dbReference type="NCBI Taxonomy" id="1965070"/>
    <lineage>
        <taxon>Eukaryota</taxon>
        <taxon>Metazoa</taxon>
        <taxon>Ecdysozoa</taxon>
        <taxon>Arthropoda</taxon>
        <taxon>Chelicerata</taxon>
        <taxon>Arachnida</taxon>
        <taxon>Acari</taxon>
        <taxon>Acariformes</taxon>
        <taxon>Trombidiformes</taxon>
        <taxon>Prostigmata</taxon>
        <taxon>Anystina</taxon>
        <taxon>Parasitengona</taxon>
        <taxon>Trombidioidea</taxon>
        <taxon>Trombidiidae</taxon>
        <taxon>Dinothrombium</taxon>
    </lineage>
</organism>
<keyword evidence="3 4" id="KW-0143">Chaperone</keyword>
<gene>
    <name evidence="8" type="ORF">B4U79_07978</name>
</gene>
<name>A0A3S3PAC9_9ACAR</name>
<evidence type="ECO:0000256" key="7">
    <source>
        <dbReference type="SAM" id="MobiDB-lite"/>
    </source>
</evidence>
<feature type="coiled-coil region" evidence="6">
    <location>
        <begin position="65"/>
        <end position="103"/>
    </location>
</feature>
<evidence type="ECO:0000256" key="2">
    <source>
        <dbReference type="ARBA" id="ARBA00009054"/>
    </source>
</evidence>
<dbReference type="PROSITE" id="PS01071">
    <property type="entry name" value="GRPE"/>
    <property type="match status" value="1"/>
</dbReference>
<dbReference type="InterPro" id="IPR000740">
    <property type="entry name" value="GrpE"/>
</dbReference>
<comment type="subcellular location">
    <subcellularLocation>
        <location evidence="1 4">Mitochondrion matrix</location>
    </subcellularLocation>
</comment>
<dbReference type="Gene3D" id="3.90.20.20">
    <property type="match status" value="1"/>
</dbReference>
<keyword evidence="4" id="KW-0496">Mitochondrion</keyword>
<dbReference type="EMBL" id="NCKU01002919">
    <property type="protein sequence ID" value="RWS08544.1"/>
    <property type="molecule type" value="Genomic_DNA"/>
</dbReference>
<dbReference type="GO" id="GO:0051082">
    <property type="term" value="F:unfolded protein binding"/>
    <property type="evidence" value="ECO:0007669"/>
    <property type="project" value="TreeGrafter"/>
</dbReference>
<dbReference type="Proteomes" id="UP000285301">
    <property type="component" value="Unassembled WGS sequence"/>
</dbReference>
<dbReference type="Pfam" id="PF01025">
    <property type="entry name" value="GrpE"/>
    <property type="match status" value="1"/>
</dbReference>
<dbReference type="GO" id="GO:0030150">
    <property type="term" value="P:protein import into mitochondrial matrix"/>
    <property type="evidence" value="ECO:0007669"/>
    <property type="project" value="TreeGrafter"/>
</dbReference>
<proteinExistence type="inferred from homology"/>
<dbReference type="GO" id="GO:0006457">
    <property type="term" value="P:protein folding"/>
    <property type="evidence" value="ECO:0007669"/>
    <property type="project" value="InterPro"/>
</dbReference>
<dbReference type="GO" id="GO:0051087">
    <property type="term" value="F:protein-folding chaperone binding"/>
    <property type="evidence" value="ECO:0007669"/>
    <property type="project" value="InterPro"/>
</dbReference>
<dbReference type="CDD" id="cd00446">
    <property type="entry name" value="GrpE"/>
    <property type="match status" value="1"/>
</dbReference>
<evidence type="ECO:0000256" key="4">
    <source>
        <dbReference type="RuleBase" id="RU000640"/>
    </source>
</evidence>
<protein>
    <recommendedName>
        <fullName evidence="4">GrpE protein homolog</fullName>
    </recommendedName>
</protein>
<dbReference type="SUPFAM" id="SSF51064">
    <property type="entry name" value="Head domain of nucleotide exchange factor GrpE"/>
    <property type="match status" value="1"/>
</dbReference>